<sequence length="662" mass="73387">MAHSYFSAIDFVQGCLVREAIITIDQVAVILSDKSPSLTYKDKSKQCPAPPFSMPKLTTNHAMVSPKDAPSFEGRLMGLDVQKKLADLQTKDAEYLNTVIGKSIERYQRTIDFYRYLLQSISRPCSEEPAPASAPAEEDQVPASPSPAENEYEQSNSSSSRCTTPIQPATIQEVTKKRASVVELNEPESPRTVNTIDFKDVYRGGTSATTHFILDYEHSLKATPMISGRWWILRCEQCDWHGLSERPGSFHMEHHPELRIDDLESAIETFGVLVRNCTRDLADTNNTHVRKVMQDRASEPSTARARHKNKRRKVVKISVSPRSFTERQLITDPSVGEMYLAGWSDGKLYGAVALPLGDFMARASIPGSMWDSGLLSSVPRCYRVNKRARHFTWAEGYEDGGTNVGFRQFPLFYFDNPKVEDGHVGWAYAHDLHPFDLAKITSGLTRPAALYAKHYQKANHTPFSHELFSHHEGQMKPVPEQIPSPNHPEGEKSSSASSTPQTTSTEADTDMSHGKKIAGGQGGTPSSDGFSHSAEPLFDESKSQPGTSEQIEDATFDSHTDNSPGSAHGISPLRVGIEQRMPPPDARMMPHGEPGHEAIVQPVQPRNCHPSSTVNTETWLMFPETHNGQAFTDAIENSAPIPHISSQLFTTDGWIIHQNGDD</sequence>
<feature type="region of interest" description="Disordered" evidence="1">
    <location>
        <begin position="125"/>
        <end position="168"/>
    </location>
</feature>
<feature type="region of interest" description="Disordered" evidence="1">
    <location>
        <begin position="475"/>
        <end position="598"/>
    </location>
</feature>
<reference evidence="2 3" key="2">
    <citation type="submission" date="2021-10" db="EMBL/GenBank/DDBJ databases">
        <authorList>
            <person name="Piombo E."/>
        </authorList>
    </citation>
    <scope>NUCLEOTIDE SEQUENCE [LARGE SCALE GENOMIC DNA]</scope>
</reference>
<dbReference type="OrthoDB" id="5234017at2759"/>
<accession>A0A9N9ZHC4</accession>
<evidence type="ECO:0000313" key="3">
    <source>
        <dbReference type="Proteomes" id="UP000775872"/>
    </source>
</evidence>
<dbReference type="Proteomes" id="UP000775872">
    <property type="component" value="Unassembled WGS sequence"/>
</dbReference>
<evidence type="ECO:0000256" key="1">
    <source>
        <dbReference type="SAM" id="MobiDB-lite"/>
    </source>
</evidence>
<name>A0A9N9ZHC4_9HYPO</name>
<protein>
    <submittedName>
        <fullName evidence="2">Uncharacterized protein</fullName>
    </submittedName>
</protein>
<feature type="compositionally biased region" description="Low complexity" evidence="1">
    <location>
        <begin position="493"/>
        <end position="505"/>
    </location>
</feature>
<dbReference type="AlphaFoldDB" id="A0A9N9ZHC4"/>
<gene>
    <name evidence="2" type="ORF">CSOL1703_00017124</name>
</gene>
<evidence type="ECO:0000313" key="2">
    <source>
        <dbReference type="EMBL" id="CAH0055220.1"/>
    </source>
</evidence>
<organism evidence="2 3">
    <name type="scientific">Clonostachys solani</name>
    <dbReference type="NCBI Taxonomy" id="160281"/>
    <lineage>
        <taxon>Eukaryota</taxon>
        <taxon>Fungi</taxon>
        <taxon>Dikarya</taxon>
        <taxon>Ascomycota</taxon>
        <taxon>Pezizomycotina</taxon>
        <taxon>Sordariomycetes</taxon>
        <taxon>Hypocreomycetidae</taxon>
        <taxon>Hypocreales</taxon>
        <taxon>Bionectriaceae</taxon>
        <taxon>Clonostachys</taxon>
    </lineage>
</organism>
<proteinExistence type="predicted"/>
<keyword evidence="3" id="KW-1185">Reference proteome</keyword>
<comment type="caution">
    <text evidence="2">The sequence shown here is derived from an EMBL/GenBank/DDBJ whole genome shotgun (WGS) entry which is preliminary data.</text>
</comment>
<dbReference type="EMBL" id="CABFOC020000054">
    <property type="protein sequence ID" value="CAH0055220.1"/>
    <property type="molecule type" value="Genomic_DNA"/>
</dbReference>
<reference evidence="3" key="1">
    <citation type="submission" date="2019-06" db="EMBL/GenBank/DDBJ databases">
        <authorList>
            <person name="Broberg M."/>
        </authorList>
    </citation>
    <scope>NUCLEOTIDE SEQUENCE [LARGE SCALE GENOMIC DNA]</scope>
</reference>